<comment type="caution">
    <text evidence="3">The sequence shown here is derived from an EMBL/GenBank/DDBJ whole genome shotgun (WGS) entry which is preliminary data.</text>
</comment>
<gene>
    <name evidence="3" type="ORF">H0266_15410</name>
</gene>
<dbReference type="EMBL" id="JACEFG010000003">
    <property type="protein sequence ID" value="MBA2176285.1"/>
    <property type="molecule type" value="Genomic_DNA"/>
</dbReference>
<feature type="coiled-coil region" evidence="1">
    <location>
        <begin position="113"/>
        <end position="140"/>
    </location>
</feature>
<evidence type="ECO:0000256" key="1">
    <source>
        <dbReference type="SAM" id="Coils"/>
    </source>
</evidence>
<dbReference type="InterPro" id="IPR029016">
    <property type="entry name" value="GAF-like_dom_sf"/>
</dbReference>
<dbReference type="Gene3D" id="3.30.450.40">
    <property type="match status" value="1"/>
</dbReference>
<keyword evidence="4" id="KW-1185">Reference proteome</keyword>
<dbReference type="SUPFAM" id="SSF55781">
    <property type="entry name" value="GAF domain-like"/>
    <property type="match status" value="1"/>
</dbReference>
<reference evidence="3 4" key="1">
    <citation type="journal article" date="2004" name="Extremophiles">
        <title>Halobacillus locisalis sp. nov., a halophilic bacterium isolated from a marine solar saltern of the Yellow Sea in Korea.</title>
        <authorList>
            <person name="Yoon J.H."/>
            <person name="Kang K.H."/>
            <person name="Oh T.K."/>
            <person name="Park Y.H."/>
        </authorList>
    </citation>
    <scope>NUCLEOTIDE SEQUENCE [LARGE SCALE GENOMIC DNA]</scope>
    <source>
        <strain evidence="3 4">KCTC 3788</strain>
    </source>
</reference>
<organism evidence="3 4">
    <name type="scientific">Halobacillus locisalis</name>
    <dbReference type="NCBI Taxonomy" id="220753"/>
    <lineage>
        <taxon>Bacteria</taxon>
        <taxon>Bacillati</taxon>
        <taxon>Bacillota</taxon>
        <taxon>Bacilli</taxon>
        <taxon>Bacillales</taxon>
        <taxon>Bacillaceae</taxon>
        <taxon>Halobacillus</taxon>
    </lineage>
</organism>
<feature type="transmembrane region" description="Helical" evidence="2">
    <location>
        <begin position="89"/>
        <end position="107"/>
    </location>
</feature>
<name>A0A838CWY8_9BACI</name>
<dbReference type="RefSeq" id="WP_181473315.1">
    <property type="nucleotide sequence ID" value="NZ_JACEFG010000003.1"/>
</dbReference>
<dbReference type="Proteomes" id="UP000571017">
    <property type="component" value="Unassembled WGS sequence"/>
</dbReference>
<protein>
    <recommendedName>
        <fullName evidence="5">GAF domain-containing protein</fullName>
    </recommendedName>
</protein>
<proteinExistence type="predicted"/>
<dbReference type="AlphaFoldDB" id="A0A838CWY8"/>
<evidence type="ECO:0000256" key="2">
    <source>
        <dbReference type="SAM" id="Phobius"/>
    </source>
</evidence>
<feature type="transmembrane region" description="Helical" evidence="2">
    <location>
        <begin position="12"/>
        <end position="30"/>
    </location>
</feature>
<accession>A0A838CWY8</accession>
<keyword evidence="2" id="KW-0812">Transmembrane</keyword>
<keyword evidence="2" id="KW-1133">Transmembrane helix</keyword>
<sequence>MIYRQTSMVRKSVELLVAIIGLGLIDQWFALEMTEWTLNPFVFVILLFSLRYGLNVGLMSFLLTLGYYLMEASRSGGDLFLLFYDSSRFIEVLFLLLIAVIGGLYGTSFKERYESLSDRNDELNDDNEEMKEVIELMEGSQKSMQERVLESEYTLKRIYQVGKALDQPTPDLIRNEAIQIISDLFKADEVAIYRVDSSRSAMRLSVRKGSKEVFPQTIFVDHESSMYRRLFANKTVTIRTVDDEDGSPVLVGPVVSNYEVKEVLIINDLDFAKLTTYEIQILSLLLDWVSDRIDKSQTAVWKEEETQMFPGTRIYYKEAFDEKVAMQQQRKETYGVDYSIVELPFEGFHEMSKVEAEIILRAYLRELDIIGFDESTQTFSFLLPGTEEEKATIVEKRIQKFLHEKGVNYAD</sequence>
<evidence type="ECO:0000313" key="3">
    <source>
        <dbReference type="EMBL" id="MBA2176285.1"/>
    </source>
</evidence>
<keyword evidence="2" id="KW-0472">Membrane</keyword>
<evidence type="ECO:0000313" key="4">
    <source>
        <dbReference type="Proteomes" id="UP000571017"/>
    </source>
</evidence>
<feature type="transmembrane region" description="Helical" evidence="2">
    <location>
        <begin position="42"/>
        <end position="69"/>
    </location>
</feature>
<keyword evidence="1" id="KW-0175">Coiled coil</keyword>
<evidence type="ECO:0008006" key="5">
    <source>
        <dbReference type="Google" id="ProtNLM"/>
    </source>
</evidence>